<evidence type="ECO:0000313" key="4">
    <source>
        <dbReference type="Proteomes" id="UP000238605"/>
    </source>
</evidence>
<dbReference type="Pfam" id="PF05425">
    <property type="entry name" value="CopD"/>
    <property type="match status" value="1"/>
</dbReference>
<comment type="caution">
    <text evidence="3">The sequence shown here is derived from an EMBL/GenBank/DDBJ whole genome shotgun (WGS) entry which is preliminary data.</text>
</comment>
<keyword evidence="4" id="KW-1185">Reference proteome</keyword>
<keyword evidence="1" id="KW-1133">Transmembrane helix</keyword>
<evidence type="ECO:0000256" key="1">
    <source>
        <dbReference type="SAM" id="Phobius"/>
    </source>
</evidence>
<feature type="domain" description="Copper resistance protein D" evidence="2">
    <location>
        <begin position="48"/>
        <end position="148"/>
    </location>
</feature>
<keyword evidence="1" id="KW-0812">Transmembrane</keyword>
<dbReference type="RefSeq" id="WP_104300751.1">
    <property type="nucleotide sequence ID" value="NZ_PSNX01000002.1"/>
</dbReference>
<proteinExistence type="predicted"/>
<name>A0A2S5SYH8_9BURK</name>
<reference evidence="3 4" key="1">
    <citation type="submission" date="2018-02" db="EMBL/GenBank/DDBJ databases">
        <title>Reclassifiation of [Polyangium] brachysporum DSM 7029 as Guopingzhaonella breviflexa gen. nov., sp. nov., a member of the family Comamonadaceae.</title>
        <authorList>
            <person name="Tang B."/>
        </authorList>
    </citation>
    <scope>NUCLEOTIDE SEQUENCE [LARGE SCALE GENOMIC DNA]</scope>
    <source>
        <strain evidence="3 4">BCRC 80649</strain>
    </source>
</reference>
<dbReference type="GO" id="GO:0016020">
    <property type="term" value="C:membrane"/>
    <property type="evidence" value="ECO:0007669"/>
    <property type="project" value="InterPro"/>
</dbReference>
<dbReference type="EMBL" id="PSNX01000002">
    <property type="protein sequence ID" value="PPE67794.1"/>
    <property type="molecule type" value="Genomic_DNA"/>
</dbReference>
<feature type="transmembrane region" description="Helical" evidence="1">
    <location>
        <begin position="85"/>
        <end position="106"/>
    </location>
</feature>
<accession>A0A2S5SYH8</accession>
<organism evidence="3 4">
    <name type="scientific">Caldimonas caldifontis</name>
    <dbReference type="NCBI Taxonomy" id="1452508"/>
    <lineage>
        <taxon>Bacteria</taxon>
        <taxon>Pseudomonadati</taxon>
        <taxon>Pseudomonadota</taxon>
        <taxon>Betaproteobacteria</taxon>
        <taxon>Burkholderiales</taxon>
        <taxon>Sphaerotilaceae</taxon>
        <taxon>Caldimonas</taxon>
    </lineage>
</organism>
<feature type="transmembrane region" description="Helical" evidence="1">
    <location>
        <begin position="53"/>
        <end position="73"/>
    </location>
</feature>
<dbReference type="Proteomes" id="UP000238605">
    <property type="component" value="Unassembled WGS sequence"/>
</dbReference>
<evidence type="ECO:0000313" key="3">
    <source>
        <dbReference type="EMBL" id="PPE67794.1"/>
    </source>
</evidence>
<gene>
    <name evidence="3" type="ORF">C1704_02725</name>
</gene>
<dbReference type="OrthoDB" id="8419862at2"/>
<protein>
    <recommendedName>
        <fullName evidence="2">Copper resistance protein D domain-containing protein</fullName>
    </recommendedName>
</protein>
<dbReference type="InterPro" id="IPR008457">
    <property type="entry name" value="Cu-R_CopD_dom"/>
</dbReference>
<sequence length="153" mass="16326">MTLYASLLFLHLLAATFWVGGMACMHFAVRPSAVARLDPPQRLPFMTAALGRFFDGVTAAIVVILVTGLAMVFGRGGFGAAHWSVHAMFTLGLVMMAVFGHIRWAAYPRLQRAVASSEWKAAAPALDGIRRLVAVNLGLGVAVYGIATIGRVL</sequence>
<evidence type="ECO:0000259" key="2">
    <source>
        <dbReference type="Pfam" id="PF05425"/>
    </source>
</evidence>
<feature type="transmembrane region" description="Helical" evidence="1">
    <location>
        <begin position="133"/>
        <end position="152"/>
    </location>
</feature>
<keyword evidence="1" id="KW-0472">Membrane</keyword>
<dbReference type="AlphaFoldDB" id="A0A2S5SYH8"/>